<dbReference type="AlphaFoldDB" id="A0A1L8QSU4"/>
<evidence type="ECO:0000313" key="5">
    <source>
        <dbReference type="EMBL" id="OJG10570.1"/>
    </source>
</evidence>
<dbReference type="EMBL" id="JXKD01000007">
    <property type="protein sequence ID" value="OJG10570.1"/>
    <property type="molecule type" value="Genomic_DNA"/>
</dbReference>
<accession>A0A1L8QSU4</accession>
<evidence type="ECO:0000259" key="3">
    <source>
        <dbReference type="Pfam" id="PF02016"/>
    </source>
</evidence>
<organism evidence="5 6">
    <name type="scientific">Enterococcus aquimarinus</name>
    <dbReference type="NCBI Taxonomy" id="328396"/>
    <lineage>
        <taxon>Bacteria</taxon>
        <taxon>Bacillati</taxon>
        <taxon>Bacillota</taxon>
        <taxon>Bacilli</taxon>
        <taxon>Lactobacillales</taxon>
        <taxon>Enterococcaceae</taxon>
        <taxon>Enterococcus</taxon>
    </lineage>
</organism>
<dbReference type="SUPFAM" id="SSF141986">
    <property type="entry name" value="LD-carboxypeptidase A C-terminal domain-like"/>
    <property type="match status" value="1"/>
</dbReference>
<name>A0A1L8QSU4_9ENTE</name>
<protein>
    <submittedName>
        <fullName evidence="5">Carboxypeptidase</fullName>
    </submittedName>
</protein>
<dbReference type="InterPro" id="IPR029062">
    <property type="entry name" value="Class_I_gatase-like"/>
</dbReference>
<dbReference type="Pfam" id="PF17676">
    <property type="entry name" value="Peptidase_S66C"/>
    <property type="match status" value="1"/>
</dbReference>
<dbReference type="Gene3D" id="3.40.50.10740">
    <property type="entry name" value="Class I glutamine amidotransferase-like"/>
    <property type="match status" value="1"/>
</dbReference>
<dbReference type="InterPro" id="IPR027478">
    <property type="entry name" value="LdcA_N"/>
</dbReference>
<evidence type="ECO:0000313" key="6">
    <source>
        <dbReference type="Proteomes" id="UP000182149"/>
    </source>
</evidence>
<dbReference type="PANTHER" id="PTHR30237">
    <property type="entry name" value="MURAMOYLTETRAPEPTIDE CARBOXYPEPTIDASE"/>
    <property type="match status" value="1"/>
</dbReference>
<keyword evidence="5" id="KW-0645">Protease</keyword>
<feature type="domain" description="LD-carboxypeptidase C-terminal" evidence="4">
    <location>
        <begin position="213"/>
        <end position="342"/>
    </location>
</feature>
<comment type="caution">
    <text evidence="5">The sequence shown here is derived from an EMBL/GenBank/DDBJ whole genome shotgun (WGS) entry which is preliminary data.</text>
</comment>
<proteinExistence type="inferred from homology"/>
<dbReference type="InterPro" id="IPR040449">
    <property type="entry name" value="Peptidase_S66_N"/>
</dbReference>
<evidence type="ECO:0000256" key="2">
    <source>
        <dbReference type="ARBA" id="ARBA00022801"/>
    </source>
</evidence>
<dbReference type="InterPro" id="IPR040921">
    <property type="entry name" value="Peptidase_S66C"/>
</dbReference>
<dbReference type="Pfam" id="PF02016">
    <property type="entry name" value="Peptidase_S66"/>
    <property type="match status" value="1"/>
</dbReference>
<sequence length="356" mass="40299">MLKAQPLRKGDKVAIVSLSSGTLGESFCAHNLEIGTKRLEEMGLIPIFMPHALKGMDYVASHPEKRAADLKEAFSNPEMKGIICAIGGDDTYRTIPYLLDDPDFILSVKQQPKLFTGYSDTTVNHLMFYRLGLTTFYGPSFLTDLADIGPQMLPYTKEQFLRYLGQGTTEDTRGSSIWYEERHDFSAAAIGEKRIAHQETNGPIWLQGQPSITGVLLGGCLESLYDLVAGKRYSDEQTINERYQLFPTKDEWAGKIVFLETSEERPTPALFKEMLFALKTHHVFEKAAGLIVGKPQNEVYWTEYQDILIDVIDDATFPILYNLNFGHAYPRMILPYGVEVTIQEDGRMVFHENWFA</sequence>
<dbReference type="RefSeq" id="WP_071874788.1">
    <property type="nucleotide sequence ID" value="NZ_JBHSHF010000023.1"/>
</dbReference>
<dbReference type="InterPro" id="IPR027461">
    <property type="entry name" value="Carboxypeptidase_A_C_sf"/>
</dbReference>
<dbReference type="InterPro" id="IPR003507">
    <property type="entry name" value="S66_fam"/>
</dbReference>
<reference evidence="5 6" key="1">
    <citation type="submission" date="2014-12" db="EMBL/GenBank/DDBJ databases">
        <title>Draft genome sequences of 29 type strains of Enterococci.</title>
        <authorList>
            <person name="Zhong Z."/>
            <person name="Sun Z."/>
            <person name="Liu W."/>
            <person name="Zhang W."/>
            <person name="Zhang H."/>
        </authorList>
    </citation>
    <scope>NUCLEOTIDE SEQUENCE [LARGE SCALE GENOMIC DNA]</scope>
    <source>
        <strain evidence="5 6">DSM 17690</strain>
    </source>
</reference>
<keyword evidence="6" id="KW-1185">Reference proteome</keyword>
<dbReference type="STRING" id="328396.RU93_GL002086"/>
<dbReference type="PIRSF" id="PIRSF028757">
    <property type="entry name" value="LD-carboxypeptidase"/>
    <property type="match status" value="1"/>
</dbReference>
<dbReference type="Proteomes" id="UP000182149">
    <property type="component" value="Unassembled WGS sequence"/>
</dbReference>
<keyword evidence="5" id="KW-0121">Carboxypeptidase</keyword>
<dbReference type="PANTHER" id="PTHR30237:SF4">
    <property type="entry name" value="LD-CARBOXYPEPTIDASE C-TERMINAL DOMAIN-CONTAINING PROTEIN"/>
    <property type="match status" value="1"/>
</dbReference>
<dbReference type="OrthoDB" id="9807329at2"/>
<evidence type="ECO:0000256" key="1">
    <source>
        <dbReference type="ARBA" id="ARBA00010233"/>
    </source>
</evidence>
<dbReference type="CDD" id="cd07062">
    <property type="entry name" value="Peptidase_S66_mccF_like"/>
    <property type="match status" value="1"/>
</dbReference>
<dbReference type="GO" id="GO:0004180">
    <property type="term" value="F:carboxypeptidase activity"/>
    <property type="evidence" value="ECO:0007669"/>
    <property type="project" value="UniProtKB-KW"/>
</dbReference>
<gene>
    <name evidence="5" type="ORF">RU93_GL002086</name>
</gene>
<keyword evidence="2" id="KW-0378">Hydrolase</keyword>
<comment type="similarity">
    <text evidence="1">Belongs to the peptidase S66 family.</text>
</comment>
<evidence type="ECO:0000259" key="4">
    <source>
        <dbReference type="Pfam" id="PF17676"/>
    </source>
</evidence>
<dbReference type="SUPFAM" id="SSF52317">
    <property type="entry name" value="Class I glutamine amidotransferase-like"/>
    <property type="match status" value="1"/>
</dbReference>
<feature type="domain" description="LD-carboxypeptidase N-terminal" evidence="3">
    <location>
        <begin position="13"/>
        <end position="138"/>
    </location>
</feature>
<dbReference type="Gene3D" id="3.50.30.60">
    <property type="entry name" value="LD-carboxypeptidase A C-terminal domain-like"/>
    <property type="match status" value="1"/>
</dbReference>